<feature type="transmembrane region" description="Helical" evidence="1">
    <location>
        <begin position="138"/>
        <end position="159"/>
    </location>
</feature>
<feature type="transmembrane region" description="Helical" evidence="1">
    <location>
        <begin position="316"/>
        <end position="346"/>
    </location>
</feature>
<accession>A0A1H2UAZ3</accession>
<dbReference type="STRING" id="1048340.SAMN05444487_10454"/>
<evidence type="ECO:0000256" key="1">
    <source>
        <dbReference type="SAM" id="Phobius"/>
    </source>
</evidence>
<dbReference type="RefSeq" id="WP_091737223.1">
    <property type="nucleotide sequence ID" value="NZ_FNNQ01000004.1"/>
</dbReference>
<dbReference type="Pfam" id="PF09546">
    <property type="entry name" value="Spore_III_AE"/>
    <property type="match status" value="1"/>
</dbReference>
<evidence type="ECO:0000313" key="3">
    <source>
        <dbReference type="Proteomes" id="UP000198534"/>
    </source>
</evidence>
<name>A0A1H2UAZ3_9BACL</name>
<sequence length="398" mass="43036">MVHWLRIAGLLILFYISILGSPLGATAADVGNGLEEKVIRTQLDQLHTDKVEQFWSELKQEYSRFLPTGVGDDLFDMILAQAKGGWDWGKFFLTFGKYLFHEVLYNGKLLGTIIVLTVFSMFLSTLQSAFERNQVSKIAYAISFLVIIILAIDSFSVAVEAAKGAIGRMIDFMMALVPLVLTLLASMGNFGSVGMFHPLIVLMVHVIGTVIYSVVFPLLFFSAILSIVSCLSDKYKVNQLANLLRTISIGLLGSMLTIFLGIISVQGATAAVTDGVTIRTAKYVTGNFVPVIGRMFSDAADTVVGASLLVKNAVGIAGVVILLFISAFPALKILSLAFIYSFSAAVLQPLGNSPIIECLNIISKTLIYIFAALATVGLMFFLTITIIVAAGNISVMMR</sequence>
<keyword evidence="1" id="KW-1133">Transmembrane helix</keyword>
<feature type="transmembrane region" description="Helical" evidence="1">
    <location>
        <begin position="165"/>
        <end position="187"/>
    </location>
</feature>
<keyword evidence="3" id="KW-1185">Reference proteome</keyword>
<organism evidence="2 3">
    <name type="scientific">Marininema mesophilum</name>
    <dbReference type="NCBI Taxonomy" id="1048340"/>
    <lineage>
        <taxon>Bacteria</taxon>
        <taxon>Bacillati</taxon>
        <taxon>Bacillota</taxon>
        <taxon>Bacilli</taxon>
        <taxon>Bacillales</taxon>
        <taxon>Thermoactinomycetaceae</taxon>
        <taxon>Marininema</taxon>
    </lineage>
</organism>
<protein>
    <submittedName>
        <fullName evidence="2">Stage III sporulation protein AE</fullName>
    </submittedName>
</protein>
<dbReference type="EMBL" id="FNNQ01000004">
    <property type="protein sequence ID" value="SDW53362.1"/>
    <property type="molecule type" value="Genomic_DNA"/>
</dbReference>
<dbReference type="InterPro" id="IPR014194">
    <property type="entry name" value="Spore_III_AE"/>
</dbReference>
<dbReference type="NCBIfam" id="TIGR02829">
    <property type="entry name" value="spore_III_AE"/>
    <property type="match status" value="1"/>
</dbReference>
<keyword evidence="1" id="KW-0812">Transmembrane</keyword>
<reference evidence="2 3" key="1">
    <citation type="submission" date="2016-10" db="EMBL/GenBank/DDBJ databases">
        <authorList>
            <person name="de Groot N.N."/>
        </authorList>
    </citation>
    <scope>NUCLEOTIDE SEQUENCE [LARGE SCALE GENOMIC DNA]</scope>
    <source>
        <strain evidence="2 3">DSM 45610</strain>
    </source>
</reference>
<keyword evidence="1" id="KW-0472">Membrane</keyword>
<evidence type="ECO:0000313" key="2">
    <source>
        <dbReference type="EMBL" id="SDW53362.1"/>
    </source>
</evidence>
<feature type="transmembrane region" description="Helical" evidence="1">
    <location>
        <begin position="199"/>
        <end position="227"/>
    </location>
</feature>
<dbReference type="AlphaFoldDB" id="A0A1H2UAZ3"/>
<gene>
    <name evidence="2" type="ORF">SAMN05444487_10454</name>
</gene>
<feature type="transmembrane region" description="Helical" evidence="1">
    <location>
        <begin position="366"/>
        <end position="390"/>
    </location>
</feature>
<feature type="transmembrane region" description="Helical" evidence="1">
    <location>
        <begin position="247"/>
        <end position="272"/>
    </location>
</feature>
<dbReference type="Proteomes" id="UP000198534">
    <property type="component" value="Unassembled WGS sequence"/>
</dbReference>
<dbReference type="OrthoDB" id="2373222at2"/>
<feature type="transmembrane region" description="Helical" evidence="1">
    <location>
        <begin position="109"/>
        <end position="126"/>
    </location>
</feature>
<proteinExistence type="predicted"/>